<sequence length="231" mass="26666">MDVLRRVYVHKENRKFSIPLSISFSFYRKIQSTLFSGFLLSINKTLESPLELFAFRLLTDQYLLGVYKLMRQLLGFMLIYETIKYQKILTRSVSSSVKSVRVACLQIMPKLEISLFLIFISFPLFICAILGSSMKERLLQSSADLSLFIVIYSAIIVSAINMKSITPFALLASAGRYVQLTFAFAVLFIFLILSIIFSFYAILPPIPLIFFMQYGYLARLILYNRLNLKYI</sequence>
<keyword evidence="1" id="KW-0472">Membrane</keyword>
<feature type="transmembrane region" description="Helical" evidence="1">
    <location>
        <begin position="208"/>
        <end position="226"/>
    </location>
</feature>
<feature type="transmembrane region" description="Helical" evidence="1">
    <location>
        <begin position="115"/>
        <end position="133"/>
    </location>
</feature>
<evidence type="ECO:0000256" key="1">
    <source>
        <dbReference type="SAM" id="Phobius"/>
    </source>
</evidence>
<evidence type="ECO:0000313" key="2">
    <source>
        <dbReference type="EMBL" id="PSI00646.1"/>
    </source>
</evidence>
<gene>
    <name evidence="2" type="ORF">C7K08_12075</name>
</gene>
<name>A0A2P7EBP6_9SYNE</name>
<dbReference type="AlphaFoldDB" id="A0A2P7EBP6"/>
<dbReference type="EMBL" id="PXVC01000092">
    <property type="protein sequence ID" value="PSI00646.1"/>
    <property type="molecule type" value="Genomic_DNA"/>
</dbReference>
<feature type="transmembrane region" description="Helical" evidence="1">
    <location>
        <begin position="177"/>
        <end position="202"/>
    </location>
</feature>
<comment type="caution">
    <text evidence="2">The sequence shown here is derived from an EMBL/GenBank/DDBJ whole genome shotgun (WGS) entry which is preliminary data.</text>
</comment>
<keyword evidence="3" id="KW-1185">Reference proteome</keyword>
<protein>
    <submittedName>
        <fullName evidence="2">Uncharacterized protein</fullName>
    </submittedName>
</protein>
<dbReference type="Proteomes" id="UP000240206">
    <property type="component" value="Unassembled WGS sequence"/>
</dbReference>
<accession>A0A2P7EBP6</accession>
<evidence type="ECO:0000313" key="3">
    <source>
        <dbReference type="Proteomes" id="UP000240206"/>
    </source>
</evidence>
<organism evidence="2 3">
    <name type="scientific">Synechococcus lacustris str. Tous</name>
    <dbReference type="NCBI Taxonomy" id="1910958"/>
    <lineage>
        <taxon>Bacteria</taxon>
        <taxon>Bacillati</taxon>
        <taxon>Cyanobacteriota</taxon>
        <taxon>Cyanophyceae</taxon>
        <taxon>Synechococcales</taxon>
        <taxon>Synechococcaceae</taxon>
        <taxon>Synechococcus</taxon>
    </lineage>
</organism>
<proteinExistence type="predicted"/>
<reference evidence="3" key="1">
    <citation type="submission" date="2018-03" db="EMBL/GenBank/DDBJ databases">
        <title>Ecological and genomic features of two cosmopolitan and abundant freshwater picocyanobacteria.</title>
        <authorList>
            <person name="Cabello-Yeves P.J."/>
            <person name="Picazo A."/>
            <person name="Camacho A."/>
            <person name="Callieri C."/>
            <person name="Rosselli R."/>
            <person name="Roda-Garcia J."/>
            <person name="Coutinho F.H."/>
            <person name="Rodriguez-Valera F."/>
        </authorList>
    </citation>
    <scope>NUCLEOTIDE SEQUENCE [LARGE SCALE GENOMIC DNA]</scope>
    <source>
        <strain evidence="3">Tous</strain>
    </source>
</reference>
<feature type="transmembrane region" description="Helical" evidence="1">
    <location>
        <begin position="145"/>
        <end position="165"/>
    </location>
</feature>
<keyword evidence="1" id="KW-1133">Transmembrane helix</keyword>
<keyword evidence="1" id="KW-0812">Transmembrane</keyword>